<keyword evidence="2" id="KW-1185">Reference proteome</keyword>
<gene>
    <name evidence="1" type="ORF">NTEN_LOCUS13094</name>
</gene>
<proteinExistence type="predicted"/>
<evidence type="ECO:0000313" key="1">
    <source>
        <dbReference type="EMBL" id="CAB0007846.1"/>
    </source>
</evidence>
<dbReference type="OrthoDB" id="7739966at2759"/>
<name>A0A6H5GTS2_9HEMI</name>
<dbReference type="Proteomes" id="UP000479000">
    <property type="component" value="Unassembled WGS sequence"/>
</dbReference>
<feature type="non-terminal residue" evidence="1">
    <location>
        <position position="235"/>
    </location>
</feature>
<accession>A0A6H5GTS2</accession>
<sequence>MSVSKENYKKLASSVELAHVSGLISKCKFRHHPEGIDRTIENLFLKLDAIDDLSRILIALNHSEPVTICMDFGSGNLSSFEHPEALGWYSYEEGELLLGAENYQTDEFLGTLAHELTHWCLQAVFKNQCLPCYPCEPDRKHRIEFQSIVENVEAEREKLHIVLQSVFSGYSQNKWHQELIVRVPQLLAQYGSASAREILSANPWTAKLLEYFDNYVAGEIEEFISDGPLNQARQT</sequence>
<protein>
    <submittedName>
        <fullName evidence="1">Uncharacterized protein</fullName>
    </submittedName>
</protein>
<dbReference type="EMBL" id="CADCXU010019641">
    <property type="protein sequence ID" value="CAB0007846.1"/>
    <property type="molecule type" value="Genomic_DNA"/>
</dbReference>
<evidence type="ECO:0000313" key="2">
    <source>
        <dbReference type="Proteomes" id="UP000479000"/>
    </source>
</evidence>
<organism evidence="1 2">
    <name type="scientific">Nesidiocoris tenuis</name>
    <dbReference type="NCBI Taxonomy" id="355587"/>
    <lineage>
        <taxon>Eukaryota</taxon>
        <taxon>Metazoa</taxon>
        <taxon>Ecdysozoa</taxon>
        <taxon>Arthropoda</taxon>
        <taxon>Hexapoda</taxon>
        <taxon>Insecta</taxon>
        <taxon>Pterygota</taxon>
        <taxon>Neoptera</taxon>
        <taxon>Paraneoptera</taxon>
        <taxon>Hemiptera</taxon>
        <taxon>Heteroptera</taxon>
        <taxon>Panheteroptera</taxon>
        <taxon>Cimicomorpha</taxon>
        <taxon>Miridae</taxon>
        <taxon>Dicyphina</taxon>
        <taxon>Nesidiocoris</taxon>
    </lineage>
</organism>
<reference evidence="1 2" key="1">
    <citation type="submission" date="2020-02" db="EMBL/GenBank/DDBJ databases">
        <authorList>
            <person name="Ferguson B K."/>
        </authorList>
    </citation>
    <scope>NUCLEOTIDE SEQUENCE [LARGE SCALE GENOMIC DNA]</scope>
</reference>
<dbReference type="AlphaFoldDB" id="A0A6H5GTS2"/>